<evidence type="ECO:0000313" key="3">
    <source>
        <dbReference type="EMBL" id="MCT9812853.1"/>
    </source>
</evidence>
<dbReference type="InterPro" id="IPR052544">
    <property type="entry name" value="Bacteriocin_Proc_Enz"/>
</dbReference>
<protein>
    <submittedName>
        <fullName evidence="3">SagB/ThcOx family dehydrogenase</fullName>
    </submittedName>
</protein>
<dbReference type="CDD" id="cd02142">
    <property type="entry name" value="McbC_SagB-like_oxidoreductase"/>
    <property type="match status" value="1"/>
</dbReference>
<comment type="caution">
    <text evidence="3">The sequence shown here is derived from an EMBL/GenBank/DDBJ whole genome shotgun (WGS) entry which is preliminary data.</text>
</comment>
<evidence type="ECO:0000313" key="4">
    <source>
        <dbReference type="Proteomes" id="UP001525968"/>
    </source>
</evidence>
<gene>
    <name evidence="3" type="ORF">N0K08_19660</name>
</gene>
<feature type="domain" description="Nitroreductase" evidence="2">
    <location>
        <begin position="158"/>
        <end position="345"/>
    </location>
</feature>
<dbReference type="InterPro" id="IPR000415">
    <property type="entry name" value="Nitroreductase-like"/>
</dbReference>
<keyword evidence="4" id="KW-1185">Reference proteome</keyword>
<dbReference type="Gene3D" id="3.40.109.10">
    <property type="entry name" value="NADH Oxidase"/>
    <property type="match status" value="1"/>
</dbReference>
<accession>A0ABT2PRK2</accession>
<dbReference type="Proteomes" id="UP001525968">
    <property type="component" value="Unassembled WGS sequence"/>
</dbReference>
<dbReference type="EMBL" id="JAODYH010000013">
    <property type="protein sequence ID" value="MCT9812853.1"/>
    <property type="molecule type" value="Genomic_DNA"/>
</dbReference>
<name>A0ABT2PRK2_9BURK</name>
<dbReference type="PANTHER" id="PTHR43745:SF2">
    <property type="entry name" value="NITROREDUCTASE MJ1384-RELATED"/>
    <property type="match status" value="1"/>
</dbReference>
<proteinExistence type="predicted"/>
<dbReference type="SUPFAM" id="SSF55469">
    <property type="entry name" value="FMN-dependent nitroreductase-like"/>
    <property type="match status" value="1"/>
</dbReference>
<evidence type="ECO:0000256" key="1">
    <source>
        <dbReference type="SAM" id="MobiDB-lite"/>
    </source>
</evidence>
<dbReference type="InterPro" id="IPR029479">
    <property type="entry name" value="Nitroreductase"/>
</dbReference>
<dbReference type="Pfam" id="PF00881">
    <property type="entry name" value="Nitroreductase"/>
    <property type="match status" value="1"/>
</dbReference>
<dbReference type="PANTHER" id="PTHR43745">
    <property type="entry name" value="NITROREDUCTASE MJ1384-RELATED"/>
    <property type="match status" value="1"/>
</dbReference>
<organism evidence="3 4">
    <name type="scientific">Acidovorax bellezanensis</name>
    <dbReference type="NCBI Taxonomy" id="2976702"/>
    <lineage>
        <taxon>Bacteria</taxon>
        <taxon>Pseudomonadati</taxon>
        <taxon>Pseudomonadota</taxon>
        <taxon>Betaproteobacteria</taxon>
        <taxon>Burkholderiales</taxon>
        <taxon>Comamonadaceae</taxon>
        <taxon>Acidovorax</taxon>
    </lineage>
</organism>
<feature type="region of interest" description="Disordered" evidence="1">
    <location>
        <begin position="345"/>
        <end position="366"/>
    </location>
</feature>
<dbReference type="InterPro" id="IPR020051">
    <property type="entry name" value="SagB-type_dehydrogenase"/>
</dbReference>
<sequence>MLNNQENNRFWLEDHHFLKIDKGKLIFWNYKSHEQFEITPRHASRLIDFSKGSFLKNTSLDREIFNSAVIVKKKHESHWGWDWLAHIYHYGTCHPSPPEFRGFEKTNSENAKSYIEYCASIAHNEPEIDVIRGGKIFNLPDPNIDSFKSISLWDTLINRRTCRDFNGSSAELSDLSDILFATFGDQCSPDPTTPLNAKVHGYRRTSPSTGGLQCTEPYLWAININGLPSGIYHYLSRRHKLENVLQGNAKYPIGTYLCNQNWANDLAFAIIMTCRMDKLWWKYPHSRAYRPMLMDVGHLSQTLNMCITAKGLHPWITGYFHDKDISELLSCPHEKEEPMLIVGAGSGSGSSFSRESRNEFNKIQIS</sequence>
<evidence type="ECO:0000259" key="2">
    <source>
        <dbReference type="Pfam" id="PF00881"/>
    </source>
</evidence>
<dbReference type="NCBIfam" id="TIGR03605">
    <property type="entry name" value="antibiot_sagB"/>
    <property type="match status" value="1"/>
</dbReference>
<dbReference type="RefSeq" id="WP_261502100.1">
    <property type="nucleotide sequence ID" value="NZ_JAODYH010000013.1"/>
</dbReference>
<reference evidence="3 4" key="1">
    <citation type="submission" date="2022-09" db="EMBL/GenBank/DDBJ databases">
        <title>Draft genome of isolate Be4.</title>
        <authorList>
            <person name="Sanchez-Castro I."/>
            <person name="Martinez-Rodriguez P."/>
            <person name="Descostes M."/>
            <person name="Merroun M."/>
        </authorList>
    </citation>
    <scope>NUCLEOTIDE SEQUENCE [LARGE SCALE GENOMIC DNA]</scope>
    <source>
        <strain evidence="3 4">Be4</strain>
    </source>
</reference>